<dbReference type="SUPFAM" id="SSF56349">
    <property type="entry name" value="DNA breaking-rejoining enzymes"/>
    <property type="match status" value="1"/>
</dbReference>
<reference evidence="3" key="1">
    <citation type="journal article" date="2020" name="mSystems">
        <title>Genome- and Community-Level Interaction Insights into Carbon Utilization and Element Cycling Functions of Hydrothermarchaeota in Hydrothermal Sediment.</title>
        <authorList>
            <person name="Zhou Z."/>
            <person name="Liu Y."/>
            <person name="Xu W."/>
            <person name="Pan J."/>
            <person name="Luo Z.H."/>
            <person name="Li M."/>
        </authorList>
    </citation>
    <scope>NUCLEOTIDE SEQUENCE [LARGE SCALE GENOMIC DNA]</scope>
    <source>
        <strain evidence="3">SpSt-902</strain>
    </source>
</reference>
<sequence>MIPSKIRSRPGIDEDPDLETLLPSKRFIASIQGKFVAEYLDRRLKEVAPNTVRHELAVLSHVFTVAVKECGLVNPVRQIRAPKMPPGEPEDFFPANRTESFPPPDRPFSPTSPDLPLQRA</sequence>
<accession>A0A7C3QT07</accession>
<protein>
    <submittedName>
        <fullName evidence="3">Uncharacterized protein</fullName>
    </submittedName>
</protein>
<keyword evidence="1" id="KW-0238">DNA-binding</keyword>
<dbReference type="AlphaFoldDB" id="A0A7C3QT07"/>
<gene>
    <name evidence="3" type="ORF">ENX03_09645</name>
</gene>
<organism evidence="3">
    <name type="scientific">Leptospirillum ferriphilum</name>
    <dbReference type="NCBI Taxonomy" id="178606"/>
    <lineage>
        <taxon>Bacteria</taxon>
        <taxon>Pseudomonadati</taxon>
        <taxon>Nitrospirota</taxon>
        <taxon>Nitrospiria</taxon>
        <taxon>Nitrospirales</taxon>
        <taxon>Nitrospiraceae</taxon>
        <taxon>Leptospirillum</taxon>
    </lineage>
</organism>
<feature type="region of interest" description="Disordered" evidence="2">
    <location>
        <begin position="79"/>
        <end position="120"/>
    </location>
</feature>
<evidence type="ECO:0000256" key="1">
    <source>
        <dbReference type="ARBA" id="ARBA00023125"/>
    </source>
</evidence>
<proteinExistence type="predicted"/>
<evidence type="ECO:0000256" key="2">
    <source>
        <dbReference type="SAM" id="MobiDB-lite"/>
    </source>
</evidence>
<evidence type="ECO:0000313" key="3">
    <source>
        <dbReference type="EMBL" id="HFT94170.1"/>
    </source>
</evidence>
<name>A0A7C3QT07_9BACT</name>
<dbReference type="InterPro" id="IPR010998">
    <property type="entry name" value="Integrase_recombinase_N"/>
</dbReference>
<dbReference type="InterPro" id="IPR011010">
    <property type="entry name" value="DNA_brk_join_enz"/>
</dbReference>
<dbReference type="Gene3D" id="1.10.150.130">
    <property type="match status" value="1"/>
</dbReference>
<dbReference type="GO" id="GO:0003677">
    <property type="term" value="F:DNA binding"/>
    <property type="evidence" value="ECO:0007669"/>
    <property type="project" value="UniProtKB-KW"/>
</dbReference>
<dbReference type="EMBL" id="DTMM01000209">
    <property type="protein sequence ID" value="HFT94170.1"/>
    <property type="molecule type" value="Genomic_DNA"/>
</dbReference>
<comment type="caution">
    <text evidence="3">The sequence shown here is derived from an EMBL/GenBank/DDBJ whole genome shotgun (WGS) entry which is preliminary data.</text>
</comment>